<evidence type="ECO:0000256" key="2">
    <source>
        <dbReference type="ARBA" id="ARBA00022737"/>
    </source>
</evidence>
<sequence>MKEAWYLHKEMVERGFNLTVSSYNALIRGFLKRKKYVEAESLFEEMRRKGLIPDKEIYNFYLDRSFQEGNMDMALELCDETIEKCLVAEVIE</sequence>
<accession>A0AAD3RZM6</accession>
<evidence type="ECO:0008006" key="6">
    <source>
        <dbReference type="Google" id="ProtNLM"/>
    </source>
</evidence>
<dbReference type="Pfam" id="PF01535">
    <property type="entry name" value="PPR"/>
    <property type="match status" value="2"/>
</dbReference>
<evidence type="ECO:0000313" key="5">
    <source>
        <dbReference type="Proteomes" id="UP001279734"/>
    </source>
</evidence>
<dbReference type="InterPro" id="IPR050667">
    <property type="entry name" value="PPR-containing_protein"/>
</dbReference>
<comment type="similarity">
    <text evidence="1">Belongs to the PPR family. P subfamily.</text>
</comment>
<dbReference type="PANTHER" id="PTHR47939:SF5">
    <property type="entry name" value="PENTACOTRIPEPTIDE-REPEAT REGION OF PRORP DOMAIN-CONTAINING PROTEIN"/>
    <property type="match status" value="1"/>
</dbReference>
<dbReference type="AlphaFoldDB" id="A0AAD3RZM6"/>
<dbReference type="InterPro" id="IPR011990">
    <property type="entry name" value="TPR-like_helical_dom_sf"/>
</dbReference>
<name>A0AAD3RZM6_NEPGR</name>
<dbReference type="InterPro" id="IPR002885">
    <property type="entry name" value="PPR_rpt"/>
</dbReference>
<reference evidence="4" key="1">
    <citation type="submission" date="2023-05" db="EMBL/GenBank/DDBJ databases">
        <title>Nepenthes gracilis genome sequencing.</title>
        <authorList>
            <person name="Fukushima K."/>
        </authorList>
    </citation>
    <scope>NUCLEOTIDE SEQUENCE</scope>
    <source>
        <strain evidence="4">SING2019-196</strain>
    </source>
</reference>
<dbReference type="NCBIfam" id="TIGR00756">
    <property type="entry name" value="PPR"/>
    <property type="match status" value="1"/>
</dbReference>
<organism evidence="4 5">
    <name type="scientific">Nepenthes gracilis</name>
    <name type="common">Slender pitcher plant</name>
    <dbReference type="NCBI Taxonomy" id="150966"/>
    <lineage>
        <taxon>Eukaryota</taxon>
        <taxon>Viridiplantae</taxon>
        <taxon>Streptophyta</taxon>
        <taxon>Embryophyta</taxon>
        <taxon>Tracheophyta</taxon>
        <taxon>Spermatophyta</taxon>
        <taxon>Magnoliopsida</taxon>
        <taxon>eudicotyledons</taxon>
        <taxon>Gunneridae</taxon>
        <taxon>Pentapetalae</taxon>
        <taxon>Caryophyllales</taxon>
        <taxon>Nepenthaceae</taxon>
        <taxon>Nepenthes</taxon>
    </lineage>
</organism>
<evidence type="ECO:0000256" key="3">
    <source>
        <dbReference type="PROSITE-ProRule" id="PRU00708"/>
    </source>
</evidence>
<comment type="caution">
    <text evidence="4">The sequence shown here is derived from an EMBL/GenBank/DDBJ whole genome shotgun (WGS) entry which is preliminary data.</text>
</comment>
<dbReference type="PANTHER" id="PTHR47939">
    <property type="entry name" value="MEMBRANE-ASSOCIATED SALT-INDUCIBLE PROTEIN-LIKE"/>
    <property type="match status" value="1"/>
</dbReference>
<feature type="repeat" description="PPR" evidence="3">
    <location>
        <begin position="19"/>
        <end position="53"/>
    </location>
</feature>
<dbReference type="Proteomes" id="UP001279734">
    <property type="component" value="Unassembled WGS sequence"/>
</dbReference>
<gene>
    <name evidence="4" type="ORF">Nepgr_003510</name>
</gene>
<dbReference type="EMBL" id="BSYO01000003">
    <property type="protein sequence ID" value="GMH01671.1"/>
    <property type="molecule type" value="Genomic_DNA"/>
</dbReference>
<dbReference type="Gene3D" id="1.25.40.10">
    <property type="entry name" value="Tetratricopeptide repeat domain"/>
    <property type="match status" value="1"/>
</dbReference>
<keyword evidence="2" id="KW-0677">Repeat</keyword>
<dbReference type="Pfam" id="PF13041">
    <property type="entry name" value="PPR_2"/>
    <property type="match status" value="1"/>
</dbReference>
<evidence type="ECO:0000313" key="4">
    <source>
        <dbReference type="EMBL" id="GMH01671.1"/>
    </source>
</evidence>
<evidence type="ECO:0000256" key="1">
    <source>
        <dbReference type="ARBA" id="ARBA00007626"/>
    </source>
</evidence>
<keyword evidence="5" id="KW-1185">Reference proteome</keyword>
<proteinExistence type="inferred from homology"/>
<protein>
    <recommendedName>
        <fullName evidence="6">Pentatricopeptide repeat-containing protein</fullName>
    </recommendedName>
</protein>
<dbReference type="PROSITE" id="PS51375">
    <property type="entry name" value="PPR"/>
    <property type="match status" value="1"/>
</dbReference>